<protein>
    <submittedName>
        <fullName evidence="2">Uncharacterized protein</fullName>
    </submittedName>
</protein>
<evidence type="ECO:0000313" key="2">
    <source>
        <dbReference type="EMBL" id="TMP61418.1"/>
    </source>
</evidence>
<evidence type="ECO:0000313" key="4">
    <source>
        <dbReference type="Proteomes" id="UP000307706"/>
    </source>
</evidence>
<organism evidence="2 4">
    <name type="scientific">Pseudoalteromonas citrea</name>
    <dbReference type="NCBI Taxonomy" id="43655"/>
    <lineage>
        <taxon>Bacteria</taxon>
        <taxon>Pseudomonadati</taxon>
        <taxon>Pseudomonadota</taxon>
        <taxon>Gammaproteobacteria</taxon>
        <taxon>Alteromonadales</taxon>
        <taxon>Pseudoalteromonadaceae</taxon>
        <taxon>Pseudoalteromonas</taxon>
    </lineage>
</organism>
<sequence>MPSILVQTSSLELTDKNEDTITIDEFSEGTHEKISSPSFKGDDEEWSVPISFNANGDSVSGILYYSSGLEGINVNSFSISEVPEHLTVASEPDFEFEEHDEGE</sequence>
<name>A0A5S3XUL7_9GAMM</name>
<dbReference type="Proteomes" id="UP000307706">
    <property type="component" value="Unassembled WGS sequence"/>
</dbReference>
<evidence type="ECO:0000313" key="1">
    <source>
        <dbReference type="EMBL" id="TMP45201.1"/>
    </source>
</evidence>
<reference evidence="4" key="2">
    <citation type="submission" date="2019-06" db="EMBL/GenBank/DDBJ databases">
        <title>Co-occurence of chitin degradation, pigmentation and bioactivity in marine Pseudoalteromonas.</title>
        <authorList>
            <person name="Sonnenschein E.C."/>
            <person name="Bech P.K."/>
        </authorList>
    </citation>
    <scope>NUCLEOTIDE SEQUENCE [LARGE SCALE GENOMIC DNA]</scope>
    <source>
        <strain evidence="4">S2231</strain>
    </source>
</reference>
<dbReference type="Proteomes" id="UP000305730">
    <property type="component" value="Unassembled WGS sequence"/>
</dbReference>
<dbReference type="AlphaFoldDB" id="A0A5S3XUL7"/>
<gene>
    <name evidence="2" type="ORF">CWB96_03795</name>
    <name evidence="1" type="ORF">CWB97_05215</name>
</gene>
<accession>A0A5S3XUL7</accession>
<reference evidence="3 4" key="1">
    <citation type="submission" date="2017-12" db="EMBL/GenBank/DDBJ databases">
        <authorList>
            <person name="Paulsen S."/>
            <person name="Gram L.K."/>
        </authorList>
    </citation>
    <scope>NUCLEOTIDE SEQUENCE [LARGE SCALE GENOMIC DNA]</scope>
    <source>
        <strain evidence="2 4">S2231</strain>
        <strain evidence="1 3">S2233</strain>
    </source>
</reference>
<dbReference type="OrthoDB" id="9933739at2"/>
<keyword evidence="3" id="KW-1185">Reference proteome</keyword>
<evidence type="ECO:0000313" key="3">
    <source>
        <dbReference type="Proteomes" id="UP000305730"/>
    </source>
</evidence>
<dbReference type="EMBL" id="PNCK01000018">
    <property type="protein sequence ID" value="TMP45201.1"/>
    <property type="molecule type" value="Genomic_DNA"/>
</dbReference>
<dbReference type="EMBL" id="PNCL01000016">
    <property type="protein sequence ID" value="TMP61418.1"/>
    <property type="molecule type" value="Genomic_DNA"/>
</dbReference>
<proteinExistence type="predicted"/>
<dbReference type="RefSeq" id="WP_138595499.1">
    <property type="nucleotide sequence ID" value="NZ_PNCK01000018.1"/>
</dbReference>
<reference evidence="2" key="3">
    <citation type="submission" date="2019-09" db="EMBL/GenBank/DDBJ databases">
        <title>Co-occurence of chitin degradation, pigmentation and bioactivity in marine Pseudoalteromonas.</title>
        <authorList>
            <person name="Sonnenschein E.C."/>
            <person name="Bech P.K."/>
        </authorList>
    </citation>
    <scope>NUCLEOTIDE SEQUENCE</scope>
    <source>
        <strain evidence="2">S2231</strain>
        <strain evidence="1 3">S2233</strain>
    </source>
</reference>
<comment type="caution">
    <text evidence="2">The sequence shown here is derived from an EMBL/GenBank/DDBJ whole genome shotgun (WGS) entry which is preliminary data.</text>
</comment>